<dbReference type="RefSeq" id="WP_204695527.1">
    <property type="nucleotide sequence ID" value="NZ_JAFBEC010000001.1"/>
</dbReference>
<dbReference type="SUPFAM" id="SSF58104">
    <property type="entry name" value="Methyl-accepting chemotaxis protein (MCP) signaling domain"/>
    <property type="match status" value="1"/>
</dbReference>
<evidence type="ECO:0000256" key="1">
    <source>
        <dbReference type="ARBA" id="ARBA00022500"/>
    </source>
</evidence>
<comment type="caution">
    <text evidence="5">The sequence shown here is derived from an EMBL/GenBank/DDBJ whole genome shotgun (WGS) entry which is preliminary data.</text>
</comment>
<name>A0ABS2P7J3_9BACL</name>
<sequence>MEGIDSQPEEIVNRIEQLQTISQQIAKDVEDVEKTARQSHILAINTGIEAAHTRAGKHFAVIAEEIRKLAVSSQHTGSVIAKSAQSIEHVATRTSTLLKEQEQTLQVKTDALVNTETHLATMFEETKRLEERITDGEQSMKGMQVKYDDVTKMLSNHVHTYEELLKRIEAMITAATAQHQQNLESTQSIQQLVNTVQSLRTNIQTLNNGID</sequence>
<reference evidence="5 6" key="1">
    <citation type="submission" date="2021-01" db="EMBL/GenBank/DDBJ databases">
        <title>Genomic Encyclopedia of Type Strains, Phase IV (KMG-IV): sequencing the most valuable type-strain genomes for metagenomic binning, comparative biology and taxonomic classification.</title>
        <authorList>
            <person name="Goeker M."/>
        </authorList>
    </citation>
    <scope>NUCLEOTIDE SEQUENCE [LARGE SCALE GENOMIC DNA]</scope>
    <source>
        <strain evidence="5 6">DSM 25540</strain>
    </source>
</reference>
<dbReference type="PANTHER" id="PTHR43531:SF11">
    <property type="entry name" value="METHYL-ACCEPTING CHEMOTAXIS PROTEIN 3"/>
    <property type="match status" value="1"/>
</dbReference>
<accession>A0ABS2P7J3</accession>
<dbReference type="InterPro" id="IPR004089">
    <property type="entry name" value="MCPsignal_dom"/>
</dbReference>
<dbReference type="InterPro" id="IPR051310">
    <property type="entry name" value="MCP_chemotaxis"/>
</dbReference>
<dbReference type="Pfam" id="PF00015">
    <property type="entry name" value="MCPsignal"/>
    <property type="match status" value="1"/>
</dbReference>
<dbReference type="Proteomes" id="UP000741863">
    <property type="component" value="Unassembled WGS sequence"/>
</dbReference>
<dbReference type="Gene3D" id="1.10.287.950">
    <property type="entry name" value="Methyl-accepting chemotaxis protein"/>
    <property type="match status" value="1"/>
</dbReference>
<protein>
    <submittedName>
        <fullName evidence="5">Methyl-accepting chemotaxis protein</fullName>
    </submittedName>
</protein>
<evidence type="ECO:0000313" key="5">
    <source>
        <dbReference type="EMBL" id="MBM7631385.1"/>
    </source>
</evidence>
<proteinExistence type="inferred from homology"/>
<dbReference type="PROSITE" id="PS50111">
    <property type="entry name" value="CHEMOTAXIS_TRANSDUC_2"/>
    <property type="match status" value="1"/>
</dbReference>
<organism evidence="5 6">
    <name type="scientific">Geomicrobium sediminis</name>
    <dbReference type="NCBI Taxonomy" id="1347788"/>
    <lineage>
        <taxon>Bacteria</taxon>
        <taxon>Bacillati</taxon>
        <taxon>Bacillota</taxon>
        <taxon>Bacilli</taxon>
        <taxon>Bacillales</taxon>
        <taxon>Geomicrobium</taxon>
    </lineage>
</organism>
<dbReference type="EMBL" id="JAFBEC010000001">
    <property type="protein sequence ID" value="MBM7631385.1"/>
    <property type="molecule type" value="Genomic_DNA"/>
</dbReference>
<evidence type="ECO:0000256" key="3">
    <source>
        <dbReference type="PROSITE-ProRule" id="PRU00284"/>
    </source>
</evidence>
<evidence type="ECO:0000259" key="4">
    <source>
        <dbReference type="PROSITE" id="PS50111"/>
    </source>
</evidence>
<evidence type="ECO:0000313" key="6">
    <source>
        <dbReference type="Proteomes" id="UP000741863"/>
    </source>
</evidence>
<keyword evidence="1" id="KW-0145">Chemotaxis</keyword>
<dbReference type="PANTHER" id="PTHR43531">
    <property type="entry name" value="PROTEIN ICFG"/>
    <property type="match status" value="1"/>
</dbReference>
<evidence type="ECO:0000256" key="2">
    <source>
        <dbReference type="ARBA" id="ARBA00029447"/>
    </source>
</evidence>
<feature type="domain" description="Methyl-accepting transducer" evidence="4">
    <location>
        <begin position="1"/>
        <end position="172"/>
    </location>
</feature>
<keyword evidence="3" id="KW-0807">Transducer</keyword>
<comment type="similarity">
    <text evidence="2">Belongs to the methyl-accepting chemotaxis (MCP) protein family.</text>
</comment>
<keyword evidence="6" id="KW-1185">Reference proteome</keyword>
<gene>
    <name evidence="5" type="ORF">JOD17_000476</name>
</gene>